<reference evidence="1 2" key="1">
    <citation type="submission" date="2022-12" db="EMBL/GenBank/DDBJ databases">
        <title>Polyphasic characterization of Geotalea uranireducens NIT-SL11 newly isolated from a complex of sewage sludge and microbially reduced graphene oxide.</title>
        <authorList>
            <person name="Xie L."/>
            <person name="Yoshida N."/>
            <person name="Meng L."/>
        </authorList>
    </citation>
    <scope>NUCLEOTIDE SEQUENCE [LARGE SCALE GENOMIC DNA]</scope>
    <source>
        <strain evidence="1 2">NIT-SL11</strain>
    </source>
</reference>
<protein>
    <recommendedName>
        <fullName evidence="3">Zinc/iron-chelating domain-containing protein</fullName>
    </recommendedName>
</protein>
<keyword evidence="2" id="KW-1185">Reference proteome</keyword>
<proteinExistence type="predicted"/>
<gene>
    <name evidence="1" type="ORF">GURASL_21410</name>
</gene>
<sequence length="227" mass="26475">MNELFQQYRALLARVDTWFSRSAATVGSSVHCTAGCSDCCRGLFDITLLDAAYLNYGFRTTVAKPLREKVLARCRRRLRQLRSRWPEFGRPFVLNYRPENDWEQLMPDDDESPCVLLGDDGRCLVYDHRPLTCRLHGLPLIALTGEVLHDEWCTLNFVGQNPLAMPQLREDFPAFFYEEGRLGRSFSAQLTGTTFDELDTFIPTALLIDFVRFDWRTWRETYRAYHE</sequence>
<dbReference type="Proteomes" id="UP001317705">
    <property type="component" value="Chromosome"/>
</dbReference>
<dbReference type="EMBL" id="AP027151">
    <property type="protein sequence ID" value="BDV43218.1"/>
    <property type="molecule type" value="Genomic_DNA"/>
</dbReference>
<dbReference type="Pfam" id="PF03692">
    <property type="entry name" value="CxxCxxCC"/>
    <property type="match status" value="1"/>
</dbReference>
<dbReference type="RefSeq" id="WP_281999329.1">
    <property type="nucleotide sequence ID" value="NZ_AP027151.1"/>
</dbReference>
<accession>A0ABN6VS61</accession>
<evidence type="ECO:0008006" key="3">
    <source>
        <dbReference type="Google" id="ProtNLM"/>
    </source>
</evidence>
<name>A0ABN6VS61_9BACT</name>
<organism evidence="1 2">
    <name type="scientific">Geotalea uraniireducens</name>
    <dbReference type="NCBI Taxonomy" id="351604"/>
    <lineage>
        <taxon>Bacteria</taxon>
        <taxon>Pseudomonadati</taxon>
        <taxon>Thermodesulfobacteriota</taxon>
        <taxon>Desulfuromonadia</taxon>
        <taxon>Geobacterales</taxon>
        <taxon>Geobacteraceae</taxon>
        <taxon>Geotalea</taxon>
    </lineage>
</organism>
<dbReference type="InterPro" id="IPR005358">
    <property type="entry name" value="Puta_zinc/iron-chelating_dom"/>
</dbReference>
<evidence type="ECO:0000313" key="2">
    <source>
        <dbReference type="Proteomes" id="UP001317705"/>
    </source>
</evidence>
<evidence type="ECO:0000313" key="1">
    <source>
        <dbReference type="EMBL" id="BDV43218.1"/>
    </source>
</evidence>